<protein>
    <recommendedName>
        <fullName evidence="5">Transmembrane protein</fullName>
    </recommendedName>
</protein>
<reference evidence="2" key="1">
    <citation type="submission" date="2023-06" db="EMBL/GenBank/DDBJ databases">
        <authorList>
            <person name="Kurt Z."/>
        </authorList>
    </citation>
    <scope>NUCLEOTIDE SEQUENCE</scope>
</reference>
<dbReference type="AlphaFoldDB" id="A0AA86NAH3"/>
<proteinExistence type="predicted"/>
<evidence type="ECO:0000313" key="3">
    <source>
        <dbReference type="EMBL" id="CAL6089840.1"/>
    </source>
</evidence>
<comment type="caution">
    <text evidence="2">The sequence shown here is derived from an EMBL/GenBank/DDBJ whole genome shotgun (WGS) entry which is preliminary data.</text>
</comment>
<keyword evidence="4" id="KW-1185">Reference proteome</keyword>
<keyword evidence="1" id="KW-0812">Transmembrane</keyword>
<name>A0AA86NAH3_9EUKA</name>
<evidence type="ECO:0000313" key="4">
    <source>
        <dbReference type="Proteomes" id="UP001642409"/>
    </source>
</evidence>
<dbReference type="EMBL" id="CATOUU010000076">
    <property type="protein sequence ID" value="CAI9915735.1"/>
    <property type="molecule type" value="Genomic_DNA"/>
</dbReference>
<feature type="transmembrane region" description="Helical" evidence="1">
    <location>
        <begin position="498"/>
        <end position="517"/>
    </location>
</feature>
<sequence length="523" mass="59064">MLLIHSLQLNCFDINSSVTYLRQSRQVIFEAWQSSLLNQDQTYICQNIINNKQFSISVQIGTISFISTTIFTYDSSAPLQIKIDCSIPNQCKYIDVNQFSIAMFSLEFPQDKIIISSVAGSLKNRIFDHLGCKMSAKATVSLVPGAESIMASTVPVQECRLAPITEIVRVVAYLKTNEISQTPINLTTFGLPLAIQPQYIKYVNALPFVCATRPDQAVCIGLSKLMMQNEFFSFMGGTRNTINVRYQGGVQVFQQNVRFLFSNVQSAQPQDCFTKTTLTFYDKYLRVEADPGLCNQCSLAYFASFLSFDSAYLRFVMSINEDYSGFTYQNEYLVTDYSFGTKFDKMLTCEMMTDVHACQTQLPLLKQSLRQNSSVFLALVFKKDGAVVYKTLFTPTITETKIQSANVTLFDNKICIYFKPQGNEYVSVQVKMHDVKIDMQILTDTLTNKYCTDLSKNNQLQIQKITQDRLELVASATFGNQVVTDVQVTLIEKGDHPFFIWIIASGILVISFVTIVITNQCSK</sequence>
<evidence type="ECO:0000313" key="2">
    <source>
        <dbReference type="EMBL" id="CAI9915735.1"/>
    </source>
</evidence>
<dbReference type="EMBL" id="CAXDID020000422">
    <property type="protein sequence ID" value="CAL6089840.1"/>
    <property type="molecule type" value="Genomic_DNA"/>
</dbReference>
<keyword evidence="1" id="KW-1133">Transmembrane helix</keyword>
<evidence type="ECO:0008006" key="5">
    <source>
        <dbReference type="Google" id="ProtNLM"/>
    </source>
</evidence>
<accession>A0AA86NAH3</accession>
<keyword evidence="1" id="KW-0472">Membrane</keyword>
<dbReference type="Proteomes" id="UP001642409">
    <property type="component" value="Unassembled WGS sequence"/>
</dbReference>
<organism evidence="2">
    <name type="scientific">Hexamita inflata</name>
    <dbReference type="NCBI Taxonomy" id="28002"/>
    <lineage>
        <taxon>Eukaryota</taxon>
        <taxon>Metamonada</taxon>
        <taxon>Diplomonadida</taxon>
        <taxon>Hexamitidae</taxon>
        <taxon>Hexamitinae</taxon>
        <taxon>Hexamita</taxon>
    </lineage>
</organism>
<reference evidence="3 4" key="2">
    <citation type="submission" date="2024-07" db="EMBL/GenBank/DDBJ databases">
        <authorList>
            <person name="Akdeniz Z."/>
        </authorList>
    </citation>
    <scope>NUCLEOTIDE SEQUENCE [LARGE SCALE GENOMIC DNA]</scope>
</reference>
<evidence type="ECO:0000256" key="1">
    <source>
        <dbReference type="SAM" id="Phobius"/>
    </source>
</evidence>
<gene>
    <name evidence="2" type="ORF">HINF_LOCUS3380</name>
    <name evidence="3" type="ORF">HINF_LOCUS65024</name>
</gene>